<dbReference type="InterPro" id="IPR008040">
    <property type="entry name" value="Hydant_A_N"/>
</dbReference>
<evidence type="ECO:0000259" key="1">
    <source>
        <dbReference type="Pfam" id="PF01968"/>
    </source>
</evidence>
<reference evidence="4 5" key="1">
    <citation type="journal article" date="2019" name="Int. J. Syst. Evol. Microbiol.">
        <title>The Global Catalogue of Microorganisms (GCM) 10K type strain sequencing project: providing services to taxonomists for standard genome sequencing and annotation.</title>
        <authorList>
            <consortium name="The Broad Institute Genomics Platform"/>
            <consortium name="The Broad Institute Genome Sequencing Center for Infectious Disease"/>
            <person name="Wu L."/>
            <person name="Ma J."/>
        </authorList>
    </citation>
    <scope>NUCLEOTIDE SEQUENCE [LARGE SCALE GENOMIC DNA]</scope>
    <source>
        <strain evidence="4 5">JCM 11896</strain>
    </source>
</reference>
<dbReference type="RefSeq" id="WP_344017860.1">
    <property type="nucleotide sequence ID" value="NZ_BAAAJK010000001.1"/>
</dbReference>
<sequence>MNAVRRTPGNSPSNRAEINVDIGGTFTDCLATDRDGTVYTAKALTTHHDLSVGFLRAVGDIAAAAGRDTDELLAGTGAIRYATTLGTNALIERTGPRLGLITTRGHTATVPIGRCRQWADGLPAAATRDLPRATRPQPLVEPERIVGLTERIDSAGRVVIPLDPDEIRDRVLDLVDQGVRGFVVCLLNAHLNAAHEQLVREIVEHEYPDSYLGRFPTILSHEVSGRAGEYARSMTATIDAYLHRFTADRLSALRDELRARGYLGELLMVHNSGGMGGLAGTSPIQTVHAGPVSGLYGSRHIARARGLDKIVTTDMGGTSFDVGIVVDGSVRFYDFHPVIDRWHVQLPMMDISAIGAGGGSIARLDPISGIAVGPESAGSTPGPACYGQGGTEPTVTDANLILGHLAADTYHGGRLPLDLRRAERAVERRIAGPLGISVPEAAHRIRRIVDETMGAEIFKGITTKGYDPREFTVLSFGGGGPLHACGYAAALDAREVVVPPHSSVFSAAGAAGLERLHIYEQSVWMVLFNPLTKQLLTDIDGFNAIVDGFRERALADFAGQGHGPDDIVTAVELDIRALGQLDVVTVASPVERISGRDDLVAVLKTYFAEYGDRFGDLALTREVGVAIDTVRVRARIPRPAPAPRARTADGSDARAALRGRRDCRWGGAEPVTTDVYAYPALTPGHRIAGPAILEAPDTTIVVEPGWHGELDTHGFFRMRREDHR</sequence>
<dbReference type="Pfam" id="PF01968">
    <property type="entry name" value="Hydantoinase_A"/>
    <property type="match status" value="1"/>
</dbReference>
<gene>
    <name evidence="4" type="ORF">GCM10009613_04450</name>
</gene>
<dbReference type="PANTHER" id="PTHR11365">
    <property type="entry name" value="5-OXOPROLINASE RELATED"/>
    <property type="match status" value="1"/>
</dbReference>
<feature type="domain" description="Hydantoinase A/oxoprolinase" evidence="1">
    <location>
        <begin position="232"/>
        <end position="511"/>
    </location>
</feature>
<name>A0ABN1XGZ5_9PSEU</name>
<comment type="caution">
    <text evidence="4">The sequence shown here is derived from an EMBL/GenBank/DDBJ whole genome shotgun (WGS) entry which is preliminary data.</text>
</comment>
<dbReference type="InterPro" id="IPR049517">
    <property type="entry name" value="ACX-like_C"/>
</dbReference>
<feature type="domain" description="Acetophenone carboxylase-like C-terminal" evidence="3">
    <location>
        <begin position="545"/>
        <end position="719"/>
    </location>
</feature>
<evidence type="ECO:0000259" key="3">
    <source>
        <dbReference type="Pfam" id="PF19278"/>
    </source>
</evidence>
<evidence type="ECO:0000313" key="5">
    <source>
        <dbReference type="Proteomes" id="UP001501414"/>
    </source>
</evidence>
<dbReference type="Pfam" id="PF19278">
    <property type="entry name" value="Hydant_A_C"/>
    <property type="match status" value="1"/>
</dbReference>
<dbReference type="PANTHER" id="PTHR11365:SF23">
    <property type="entry name" value="HYPOTHETICAL 5-OXOPROLINASE (EUROFUNG)-RELATED"/>
    <property type="match status" value="1"/>
</dbReference>
<feature type="domain" description="Hydantoinase/oxoprolinase N-terminal" evidence="2">
    <location>
        <begin position="18"/>
        <end position="206"/>
    </location>
</feature>
<evidence type="ECO:0000259" key="2">
    <source>
        <dbReference type="Pfam" id="PF05378"/>
    </source>
</evidence>
<evidence type="ECO:0000313" key="4">
    <source>
        <dbReference type="EMBL" id="GAA1380304.1"/>
    </source>
</evidence>
<dbReference type="EMBL" id="BAAAJK010000001">
    <property type="protein sequence ID" value="GAA1380304.1"/>
    <property type="molecule type" value="Genomic_DNA"/>
</dbReference>
<organism evidence="4 5">
    <name type="scientific">Pseudonocardia kongjuensis</name>
    <dbReference type="NCBI Taxonomy" id="102227"/>
    <lineage>
        <taxon>Bacteria</taxon>
        <taxon>Bacillati</taxon>
        <taxon>Actinomycetota</taxon>
        <taxon>Actinomycetes</taxon>
        <taxon>Pseudonocardiales</taxon>
        <taxon>Pseudonocardiaceae</taxon>
        <taxon>Pseudonocardia</taxon>
    </lineage>
</organism>
<keyword evidence="5" id="KW-1185">Reference proteome</keyword>
<accession>A0ABN1XGZ5</accession>
<dbReference type="InterPro" id="IPR002821">
    <property type="entry name" value="Hydantoinase_A"/>
</dbReference>
<dbReference type="Proteomes" id="UP001501414">
    <property type="component" value="Unassembled WGS sequence"/>
</dbReference>
<dbReference type="InterPro" id="IPR045079">
    <property type="entry name" value="Oxoprolinase-like"/>
</dbReference>
<proteinExistence type="predicted"/>
<protein>
    <submittedName>
        <fullName evidence="4">Hydantoinase/oxoprolinase family protein</fullName>
    </submittedName>
</protein>
<dbReference type="Pfam" id="PF05378">
    <property type="entry name" value="Hydant_A_N"/>
    <property type="match status" value="1"/>
</dbReference>